<dbReference type="AlphaFoldDB" id="A0AAN8E988"/>
<comment type="caution">
    <text evidence="1">The sequence shown here is derived from an EMBL/GenBank/DDBJ whole genome shotgun (WGS) entry which is preliminary data.</text>
</comment>
<keyword evidence="2" id="KW-1185">Reference proteome</keyword>
<organism evidence="1 2">
    <name type="scientific">Knufia fluminis</name>
    <dbReference type="NCBI Taxonomy" id="191047"/>
    <lineage>
        <taxon>Eukaryota</taxon>
        <taxon>Fungi</taxon>
        <taxon>Dikarya</taxon>
        <taxon>Ascomycota</taxon>
        <taxon>Pezizomycotina</taxon>
        <taxon>Eurotiomycetes</taxon>
        <taxon>Chaetothyriomycetidae</taxon>
        <taxon>Chaetothyriales</taxon>
        <taxon>Trichomeriaceae</taxon>
        <taxon>Knufia</taxon>
    </lineage>
</organism>
<reference evidence="1 2" key="1">
    <citation type="submission" date="2022-12" db="EMBL/GenBank/DDBJ databases">
        <title>Genomic features and morphological characterization of a novel Knufia sp. strain isolated from spacecraft assembly facility.</title>
        <authorList>
            <person name="Teixeira M."/>
            <person name="Chander A.M."/>
            <person name="Stajich J.E."/>
            <person name="Venkateswaran K."/>
        </authorList>
    </citation>
    <scope>NUCLEOTIDE SEQUENCE [LARGE SCALE GENOMIC DNA]</scope>
    <source>
        <strain evidence="1 2">FJI-L2-BK-P2</strain>
    </source>
</reference>
<gene>
    <name evidence="1" type="ORF">OHC33_010753</name>
</gene>
<evidence type="ECO:0000313" key="1">
    <source>
        <dbReference type="EMBL" id="KAK5948205.1"/>
    </source>
</evidence>
<proteinExistence type="predicted"/>
<protein>
    <submittedName>
        <fullName evidence="1">Uncharacterized protein</fullName>
    </submittedName>
</protein>
<evidence type="ECO:0000313" key="2">
    <source>
        <dbReference type="Proteomes" id="UP001316803"/>
    </source>
</evidence>
<dbReference type="Proteomes" id="UP001316803">
    <property type="component" value="Unassembled WGS sequence"/>
</dbReference>
<dbReference type="EMBL" id="JAKLMC020000051">
    <property type="protein sequence ID" value="KAK5948205.1"/>
    <property type="molecule type" value="Genomic_DNA"/>
</dbReference>
<sequence>MAAASQPNQKLLICHKAEPELPSRMSFTKIDQTLQAQGKIAFKNVSLVPHIQETPYQADILVPYNTTDPASDRGCHDLHTLAQLTCPRLDLLRENVTEAYKFRTFHYHKFTEHENSTKPTTFTIENGRLVDHEPELIDMSPWDNRRQRYARYRDLTDGATQSTAVWDAYAKVEITLMLRQIILMDIEEREIKMAKIAAARKAEYEDHLENPPQERRVSIDEDEKELKRAFSRATRVVEEMSGRYPGCSKR</sequence>
<name>A0AAN8E988_9EURO</name>
<accession>A0AAN8E988</accession>